<organism evidence="12 13">
    <name type="scientific">Meiothermus taiwanensis</name>
    <dbReference type="NCBI Taxonomy" id="172827"/>
    <lineage>
        <taxon>Bacteria</taxon>
        <taxon>Thermotogati</taxon>
        <taxon>Deinococcota</taxon>
        <taxon>Deinococci</taxon>
        <taxon>Thermales</taxon>
        <taxon>Thermaceae</taxon>
        <taxon>Meiothermus</taxon>
    </lineage>
</organism>
<dbReference type="Gene3D" id="3.40.1390.10">
    <property type="entry name" value="MurE/MurF, N-terminal domain"/>
    <property type="match status" value="1"/>
</dbReference>
<keyword evidence="3" id="KW-0547">Nucleotide-binding</keyword>
<dbReference type="InterPro" id="IPR035911">
    <property type="entry name" value="MurE/MurF_N"/>
</dbReference>
<dbReference type="PANTHER" id="PTHR43024:SF1">
    <property type="entry name" value="UDP-N-ACETYLMURAMOYL-TRIPEPTIDE--D-ALANYL-D-ALANINE LIGASE"/>
    <property type="match status" value="1"/>
</dbReference>
<keyword evidence="8" id="KW-0961">Cell wall biogenesis/degradation</keyword>
<dbReference type="InterPro" id="IPR013221">
    <property type="entry name" value="Mur_ligase_cen"/>
</dbReference>
<comment type="caution">
    <text evidence="12">The sequence shown here is derived from an EMBL/GenBank/DDBJ whole genome shotgun (WGS) entry which is preliminary data.</text>
</comment>
<evidence type="ECO:0000256" key="8">
    <source>
        <dbReference type="ARBA" id="ARBA00023316"/>
    </source>
</evidence>
<dbReference type="SUPFAM" id="SSF63418">
    <property type="entry name" value="MurE/MurF N-terminal domain"/>
    <property type="match status" value="1"/>
</dbReference>
<keyword evidence="1 12" id="KW-0436">Ligase</keyword>
<evidence type="ECO:0000259" key="10">
    <source>
        <dbReference type="Pfam" id="PF02875"/>
    </source>
</evidence>
<keyword evidence="6" id="KW-0573">Peptidoglycan synthesis</keyword>
<dbReference type="InterPro" id="IPR000713">
    <property type="entry name" value="Mur_ligase_N"/>
</dbReference>
<evidence type="ECO:0000313" key="12">
    <source>
        <dbReference type="EMBL" id="RIH77316.1"/>
    </source>
</evidence>
<dbReference type="InterPro" id="IPR036615">
    <property type="entry name" value="Mur_ligase_C_dom_sf"/>
</dbReference>
<dbReference type="GO" id="GO:0009252">
    <property type="term" value="P:peptidoglycan biosynthetic process"/>
    <property type="evidence" value="ECO:0007669"/>
    <property type="project" value="UniProtKB-KW"/>
</dbReference>
<dbReference type="Pfam" id="PF08245">
    <property type="entry name" value="Mur_ligase_M"/>
    <property type="match status" value="1"/>
</dbReference>
<dbReference type="AlphaFoldDB" id="A0A399DZQ4"/>
<dbReference type="GO" id="GO:0008360">
    <property type="term" value="P:regulation of cell shape"/>
    <property type="evidence" value="ECO:0007669"/>
    <property type="project" value="UniProtKB-KW"/>
</dbReference>
<accession>A0A399DZQ4</accession>
<dbReference type="GO" id="GO:0047480">
    <property type="term" value="F:UDP-N-acetylmuramoyl-tripeptide-D-alanyl-D-alanine ligase activity"/>
    <property type="evidence" value="ECO:0007669"/>
    <property type="project" value="UniProtKB-EC"/>
</dbReference>
<dbReference type="EC" id="6.3.2.10" evidence="12"/>
<reference evidence="12 13" key="1">
    <citation type="submission" date="2018-08" db="EMBL/GenBank/DDBJ databases">
        <title>Meiothermus cateniformans JCM 15151 genome sequencing project.</title>
        <authorList>
            <person name="Da Costa M.S."/>
            <person name="Albuquerque L."/>
            <person name="Raposo P."/>
            <person name="Froufe H.J.C."/>
            <person name="Barroso C.S."/>
            <person name="Egas C."/>
        </authorList>
    </citation>
    <scope>NUCLEOTIDE SEQUENCE [LARGE SCALE GENOMIC DNA]</scope>
    <source>
        <strain evidence="12 13">JCM 15151</strain>
    </source>
</reference>
<evidence type="ECO:0000256" key="4">
    <source>
        <dbReference type="ARBA" id="ARBA00022840"/>
    </source>
</evidence>
<feature type="domain" description="Mur ligase C-terminal" evidence="10">
    <location>
        <begin position="298"/>
        <end position="413"/>
    </location>
</feature>
<evidence type="ECO:0000259" key="11">
    <source>
        <dbReference type="Pfam" id="PF08245"/>
    </source>
</evidence>
<keyword evidence="4" id="KW-0067">ATP-binding</keyword>
<protein>
    <submittedName>
        <fullName evidence="12">UDP-N-acetylmuramoyl-tripeptide--D-alanyl-D-alanine ligase</fullName>
        <ecNumber evidence="12">6.3.2.10</ecNumber>
    </submittedName>
</protein>
<dbReference type="RefSeq" id="WP_027887283.1">
    <property type="nucleotide sequence ID" value="NZ_JBHSXZ010000040.1"/>
</dbReference>
<evidence type="ECO:0000256" key="3">
    <source>
        <dbReference type="ARBA" id="ARBA00022741"/>
    </source>
</evidence>
<keyword evidence="7" id="KW-0131">Cell cycle</keyword>
<evidence type="ECO:0000256" key="6">
    <source>
        <dbReference type="ARBA" id="ARBA00022984"/>
    </source>
</evidence>
<evidence type="ECO:0000313" key="13">
    <source>
        <dbReference type="Proteomes" id="UP000266089"/>
    </source>
</evidence>
<dbReference type="GO" id="GO:0005524">
    <property type="term" value="F:ATP binding"/>
    <property type="evidence" value="ECO:0007669"/>
    <property type="project" value="UniProtKB-KW"/>
</dbReference>
<dbReference type="PANTHER" id="PTHR43024">
    <property type="entry name" value="UDP-N-ACETYLMURAMOYL-TRIPEPTIDE--D-ALANYL-D-ALANINE LIGASE"/>
    <property type="match status" value="1"/>
</dbReference>
<feature type="domain" description="Mur ligase N-terminal catalytic" evidence="9">
    <location>
        <begin position="31"/>
        <end position="76"/>
    </location>
</feature>
<evidence type="ECO:0000256" key="1">
    <source>
        <dbReference type="ARBA" id="ARBA00022598"/>
    </source>
</evidence>
<dbReference type="EMBL" id="QWKX01000028">
    <property type="protein sequence ID" value="RIH77316.1"/>
    <property type="molecule type" value="Genomic_DNA"/>
</dbReference>
<dbReference type="Proteomes" id="UP000266089">
    <property type="component" value="Unassembled WGS sequence"/>
</dbReference>
<dbReference type="Pfam" id="PF01225">
    <property type="entry name" value="Mur_ligase"/>
    <property type="match status" value="1"/>
</dbReference>
<dbReference type="Gene3D" id="3.40.1190.10">
    <property type="entry name" value="Mur-like, catalytic domain"/>
    <property type="match status" value="1"/>
</dbReference>
<dbReference type="Gene3D" id="3.90.190.20">
    <property type="entry name" value="Mur ligase, C-terminal domain"/>
    <property type="match status" value="1"/>
</dbReference>
<dbReference type="GO" id="GO:0071555">
    <property type="term" value="P:cell wall organization"/>
    <property type="evidence" value="ECO:0007669"/>
    <property type="project" value="UniProtKB-KW"/>
</dbReference>
<gene>
    <name evidence="12" type="primary">murF</name>
    <name evidence="12" type="ORF">Mcate_01367</name>
</gene>
<dbReference type="InterPro" id="IPR004101">
    <property type="entry name" value="Mur_ligase_C"/>
</dbReference>
<dbReference type="InterPro" id="IPR051046">
    <property type="entry name" value="MurCDEF_CellWall_CoF430Synth"/>
</dbReference>
<evidence type="ECO:0000256" key="7">
    <source>
        <dbReference type="ARBA" id="ARBA00023306"/>
    </source>
</evidence>
<evidence type="ECO:0000256" key="2">
    <source>
        <dbReference type="ARBA" id="ARBA00022618"/>
    </source>
</evidence>
<sequence>MVPSKTPKELHPEWVARLTGGHIHPGVSVAHDLHWDSRQVGPGVAFFALPGSRTHGREFGQQALQAGAAFVVSDLNHPGTVQVTRPERALLAVGRALRDQFRGTVLAVGGSSGKTTTKECLSQGLGWPAPEGNLNNAPGLTRFFFHLEQAEGCVVELGIDRLLEMAELAYLARPDIGVLTSLGAEHLEGLGDLENIVREESWLLQVSPLRLASVQAAELLNLPNLITYGLEAGDFRAEGVEMGLEATRFRFEGKVVHLPYPGVGPVLGAVAALAIARMLDKPLSLTIERLAHLRLPPGRMQRLRLGGIDFIHDAYNANPLSFRAGMAFLQAQPGRKWLVLGRMAELGQEALKHHLEAARLAATVSPNLVFVGPFAKQQAAEAGGTALETIEETVQFLSHRVQPGDLVYLKASRSVGLERLLELWPRENNHSTPAEKEGA</sequence>
<dbReference type="Pfam" id="PF02875">
    <property type="entry name" value="Mur_ligase_C"/>
    <property type="match status" value="1"/>
</dbReference>
<name>A0A399DZQ4_9DEIN</name>
<evidence type="ECO:0000259" key="9">
    <source>
        <dbReference type="Pfam" id="PF01225"/>
    </source>
</evidence>
<dbReference type="GO" id="GO:0051301">
    <property type="term" value="P:cell division"/>
    <property type="evidence" value="ECO:0007669"/>
    <property type="project" value="UniProtKB-KW"/>
</dbReference>
<evidence type="ECO:0000256" key="5">
    <source>
        <dbReference type="ARBA" id="ARBA00022960"/>
    </source>
</evidence>
<dbReference type="OrthoDB" id="9801978at2"/>
<dbReference type="InterPro" id="IPR036565">
    <property type="entry name" value="Mur-like_cat_sf"/>
</dbReference>
<keyword evidence="5" id="KW-0133">Cell shape</keyword>
<dbReference type="SUPFAM" id="SSF53244">
    <property type="entry name" value="MurD-like peptide ligases, peptide-binding domain"/>
    <property type="match status" value="1"/>
</dbReference>
<dbReference type="SUPFAM" id="SSF53623">
    <property type="entry name" value="MurD-like peptide ligases, catalytic domain"/>
    <property type="match status" value="1"/>
</dbReference>
<keyword evidence="2" id="KW-0132">Cell division</keyword>
<feature type="domain" description="Mur ligase central" evidence="11">
    <location>
        <begin position="108"/>
        <end position="276"/>
    </location>
</feature>
<proteinExistence type="predicted"/>